<accession>A0A8H6NFJ7</accession>
<evidence type="ECO:0000313" key="3">
    <source>
        <dbReference type="Proteomes" id="UP000654918"/>
    </source>
</evidence>
<keyword evidence="3" id="KW-1185">Reference proteome</keyword>
<evidence type="ECO:0000256" key="1">
    <source>
        <dbReference type="SAM" id="MobiDB-lite"/>
    </source>
</evidence>
<sequence length="110" mass="11821">MRLTRAGDEAWTWPVGTGRGRVEEAGSESPTSHYTIPSIACRIISHSEDPRHGRVASLASLIYRQHERIFGTQTGGVSAVSQWKGREEGAAMVQAAPERGSGLGSQPHPT</sequence>
<dbReference type="AlphaFoldDB" id="A0A8H6NFJ7"/>
<dbReference type="Proteomes" id="UP000654918">
    <property type="component" value="Unassembled WGS sequence"/>
</dbReference>
<comment type="caution">
    <text evidence="2">The sequence shown here is derived from an EMBL/GenBank/DDBJ whole genome shotgun (WGS) entry which is preliminary data.</text>
</comment>
<feature type="region of interest" description="Disordered" evidence="1">
    <location>
        <begin position="1"/>
        <end position="33"/>
    </location>
</feature>
<protein>
    <submittedName>
        <fullName evidence="2">Uncharacterized protein</fullName>
    </submittedName>
</protein>
<name>A0A8H6NFJ7_9PEZI</name>
<evidence type="ECO:0000313" key="2">
    <source>
        <dbReference type="EMBL" id="KAF6831707.1"/>
    </source>
</evidence>
<gene>
    <name evidence="2" type="ORF">CPLU01_06622</name>
</gene>
<reference evidence="2" key="1">
    <citation type="journal article" date="2020" name="Phytopathology">
        <title>Genome Sequence Resources of Colletotrichum truncatum, C. plurivorum, C. musicola, and C. sojae: Four Species Pathogenic to Soybean (Glycine max).</title>
        <authorList>
            <person name="Rogerio F."/>
            <person name="Boufleur T.R."/>
            <person name="Ciampi-Guillardi M."/>
            <person name="Sukno S.A."/>
            <person name="Thon M.R."/>
            <person name="Massola Junior N.S."/>
            <person name="Baroncelli R."/>
        </authorList>
    </citation>
    <scope>NUCLEOTIDE SEQUENCE</scope>
    <source>
        <strain evidence="2">LFN00145</strain>
    </source>
</reference>
<organism evidence="2 3">
    <name type="scientific">Colletotrichum plurivorum</name>
    <dbReference type="NCBI Taxonomy" id="2175906"/>
    <lineage>
        <taxon>Eukaryota</taxon>
        <taxon>Fungi</taxon>
        <taxon>Dikarya</taxon>
        <taxon>Ascomycota</taxon>
        <taxon>Pezizomycotina</taxon>
        <taxon>Sordariomycetes</taxon>
        <taxon>Hypocreomycetidae</taxon>
        <taxon>Glomerellales</taxon>
        <taxon>Glomerellaceae</taxon>
        <taxon>Colletotrichum</taxon>
        <taxon>Colletotrichum orchidearum species complex</taxon>
    </lineage>
</organism>
<proteinExistence type="predicted"/>
<dbReference type="EMBL" id="WIGO01000078">
    <property type="protein sequence ID" value="KAF6831707.1"/>
    <property type="molecule type" value="Genomic_DNA"/>
</dbReference>